<name>A0A846MP04_9BACT</name>
<feature type="region of interest" description="Disordered" evidence="5">
    <location>
        <begin position="302"/>
        <end position="380"/>
    </location>
</feature>
<dbReference type="GO" id="GO:0005829">
    <property type="term" value="C:cytosol"/>
    <property type="evidence" value="ECO:0007669"/>
    <property type="project" value="TreeGrafter"/>
</dbReference>
<dbReference type="Gene3D" id="1.10.510.10">
    <property type="entry name" value="Transferase(Phosphotransferase) domain 1"/>
    <property type="match status" value="1"/>
</dbReference>
<protein>
    <submittedName>
        <fullName evidence="7">Serine/threonine protein kinase</fullName>
    </submittedName>
</protein>
<sequence>MQKGDIIHGYRILRDFSTAGGGLSKWSFAEKGGKEYFIKEFLSPKYPTEDAPGSAKSKERKRLACERFEKHHRALMERINERCGKGGNLIFTLDFFREGTTYYKVTEKVDTASLAPIDISRLPLSNRLLILKTVAHSLQILHRAGIVHGDLKPDNILIKETKARLYTTKLIDFDNSYFIGQPPELSEELVGDMVFYAPEVAAYVQGSEAVKPEMLTDKADIFSLGLVFCLYLTGELPAYPAKYSYPGLAVLAGHTLRLSGAEVPYKLKRLVNDMLRLHPHERPAISEVFEVLKAINTDEPYERAPKPLPYKKEEDKESNVVSSPSLKGTLLRKSTGVTTKTTGDEETDKKEAHIGLPKKPTLRGKGLHLGKTGKDEKRSS</sequence>
<evidence type="ECO:0000259" key="6">
    <source>
        <dbReference type="PROSITE" id="PS50011"/>
    </source>
</evidence>
<evidence type="ECO:0000256" key="4">
    <source>
        <dbReference type="ARBA" id="ARBA00022840"/>
    </source>
</evidence>
<comment type="caution">
    <text evidence="7">The sequence shown here is derived from an EMBL/GenBank/DDBJ whole genome shotgun (WGS) entry which is preliminary data.</text>
</comment>
<gene>
    <name evidence="7" type="ORF">FHS56_000616</name>
</gene>
<dbReference type="Proteomes" id="UP000537126">
    <property type="component" value="Unassembled WGS sequence"/>
</dbReference>
<keyword evidence="3 7" id="KW-0418">Kinase</keyword>
<dbReference type="Pfam" id="PF00069">
    <property type="entry name" value="Pkinase"/>
    <property type="match status" value="1"/>
</dbReference>
<dbReference type="InterPro" id="IPR045269">
    <property type="entry name" value="Atg1-like"/>
</dbReference>
<keyword evidence="7" id="KW-0723">Serine/threonine-protein kinase</keyword>
<evidence type="ECO:0000256" key="5">
    <source>
        <dbReference type="SAM" id="MobiDB-lite"/>
    </source>
</evidence>
<accession>A0A846MP04</accession>
<dbReference type="InterPro" id="IPR000719">
    <property type="entry name" value="Prot_kinase_dom"/>
</dbReference>
<dbReference type="PANTHER" id="PTHR24348:SF22">
    <property type="entry name" value="NON-SPECIFIC SERINE_THREONINE PROTEIN KINASE"/>
    <property type="match status" value="1"/>
</dbReference>
<dbReference type="PROSITE" id="PS50011">
    <property type="entry name" value="PROTEIN_KINASE_DOM"/>
    <property type="match status" value="1"/>
</dbReference>
<evidence type="ECO:0000256" key="2">
    <source>
        <dbReference type="ARBA" id="ARBA00022741"/>
    </source>
</evidence>
<reference evidence="7 8" key="1">
    <citation type="submission" date="2020-03" db="EMBL/GenBank/DDBJ databases">
        <title>Genomic Encyclopedia of Type Strains, Phase IV (KMG-IV): sequencing the most valuable type-strain genomes for metagenomic binning, comparative biology and taxonomic classification.</title>
        <authorList>
            <person name="Goeker M."/>
        </authorList>
    </citation>
    <scope>NUCLEOTIDE SEQUENCE [LARGE SCALE GENOMIC DNA]</scope>
    <source>
        <strain evidence="7 8">DSM 5718</strain>
    </source>
</reference>
<organism evidence="7 8">
    <name type="scientific">Thermonema lapsum</name>
    <dbReference type="NCBI Taxonomy" id="28195"/>
    <lineage>
        <taxon>Bacteria</taxon>
        <taxon>Pseudomonadati</taxon>
        <taxon>Bacteroidota</taxon>
        <taxon>Cytophagia</taxon>
        <taxon>Cytophagales</taxon>
        <taxon>Thermonemataceae</taxon>
        <taxon>Thermonema</taxon>
    </lineage>
</organism>
<dbReference type="EMBL" id="JAASRN010000001">
    <property type="protein sequence ID" value="NIK73130.1"/>
    <property type="molecule type" value="Genomic_DNA"/>
</dbReference>
<dbReference type="AlphaFoldDB" id="A0A846MP04"/>
<dbReference type="PANTHER" id="PTHR24348">
    <property type="entry name" value="SERINE/THREONINE-PROTEIN KINASE UNC-51-RELATED"/>
    <property type="match status" value="1"/>
</dbReference>
<dbReference type="InterPro" id="IPR011009">
    <property type="entry name" value="Kinase-like_dom_sf"/>
</dbReference>
<keyword evidence="2" id="KW-0547">Nucleotide-binding</keyword>
<keyword evidence="4" id="KW-0067">ATP-binding</keyword>
<evidence type="ECO:0000256" key="3">
    <source>
        <dbReference type="ARBA" id="ARBA00022777"/>
    </source>
</evidence>
<dbReference type="SMART" id="SM00220">
    <property type="entry name" value="S_TKc"/>
    <property type="match status" value="1"/>
</dbReference>
<dbReference type="GO" id="GO:0005776">
    <property type="term" value="C:autophagosome"/>
    <property type="evidence" value="ECO:0007669"/>
    <property type="project" value="TreeGrafter"/>
</dbReference>
<feature type="domain" description="Protein kinase" evidence="6">
    <location>
        <begin position="10"/>
        <end position="302"/>
    </location>
</feature>
<keyword evidence="1" id="KW-0808">Transferase</keyword>
<evidence type="ECO:0000256" key="1">
    <source>
        <dbReference type="ARBA" id="ARBA00022679"/>
    </source>
</evidence>
<evidence type="ECO:0000313" key="8">
    <source>
        <dbReference type="Proteomes" id="UP000537126"/>
    </source>
</evidence>
<dbReference type="InterPro" id="IPR008271">
    <property type="entry name" value="Ser/Thr_kinase_AS"/>
</dbReference>
<dbReference type="GO" id="GO:0000407">
    <property type="term" value="C:phagophore assembly site"/>
    <property type="evidence" value="ECO:0007669"/>
    <property type="project" value="TreeGrafter"/>
</dbReference>
<keyword evidence="8" id="KW-1185">Reference proteome</keyword>
<dbReference type="GO" id="GO:0005524">
    <property type="term" value="F:ATP binding"/>
    <property type="evidence" value="ECO:0007669"/>
    <property type="project" value="UniProtKB-KW"/>
</dbReference>
<evidence type="ECO:0000313" key="7">
    <source>
        <dbReference type="EMBL" id="NIK73130.1"/>
    </source>
</evidence>
<feature type="compositionally biased region" description="Basic and acidic residues" evidence="5">
    <location>
        <begin position="302"/>
        <end position="318"/>
    </location>
</feature>
<dbReference type="PROSITE" id="PS00108">
    <property type="entry name" value="PROTEIN_KINASE_ST"/>
    <property type="match status" value="1"/>
</dbReference>
<dbReference type="SUPFAM" id="SSF56112">
    <property type="entry name" value="Protein kinase-like (PK-like)"/>
    <property type="match status" value="1"/>
</dbReference>
<dbReference type="GO" id="GO:0016020">
    <property type="term" value="C:membrane"/>
    <property type="evidence" value="ECO:0007669"/>
    <property type="project" value="TreeGrafter"/>
</dbReference>
<dbReference type="RefSeq" id="WP_166918402.1">
    <property type="nucleotide sequence ID" value="NZ_JAASRN010000001.1"/>
</dbReference>
<dbReference type="GO" id="GO:0004674">
    <property type="term" value="F:protein serine/threonine kinase activity"/>
    <property type="evidence" value="ECO:0007669"/>
    <property type="project" value="UniProtKB-KW"/>
</dbReference>
<proteinExistence type="predicted"/>